<dbReference type="STRING" id="36805.BOH66_06335"/>
<accession>A0A1P8U717</accession>
<dbReference type="InterPro" id="IPR020471">
    <property type="entry name" value="AKR"/>
</dbReference>
<gene>
    <name evidence="3" type="ORF">BOH66_06335</name>
</gene>
<feature type="domain" description="NADP-dependent oxidoreductase" evidence="2">
    <location>
        <begin position="14"/>
        <end position="306"/>
    </location>
</feature>
<dbReference type="GO" id="GO:0005737">
    <property type="term" value="C:cytoplasm"/>
    <property type="evidence" value="ECO:0007669"/>
    <property type="project" value="TreeGrafter"/>
</dbReference>
<dbReference type="SUPFAM" id="SSF51430">
    <property type="entry name" value="NAD(P)-linked oxidoreductase"/>
    <property type="match status" value="1"/>
</dbReference>
<dbReference type="Pfam" id="PF00248">
    <property type="entry name" value="Aldo_ket_red"/>
    <property type="match status" value="1"/>
</dbReference>
<dbReference type="CDD" id="cd19076">
    <property type="entry name" value="AKR_AKR13A_13D"/>
    <property type="match status" value="1"/>
</dbReference>
<dbReference type="InterPro" id="IPR050791">
    <property type="entry name" value="Aldo-Keto_reductase"/>
</dbReference>
<dbReference type="InterPro" id="IPR036812">
    <property type="entry name" value="NAD(P)_OxRdtase_dom_sf"/>
</dbReference>
<dbReference type="PANTHER" id="PTHR43625:SF40">
    <property type="entry name" value="ALDO-KETO REDUCTASE YAKC [NADP(+)]"/>
    <property type="match status" value="1"/>
</dbReference>
<dbReference type="EMBL" id="CP018762">
    <property type="protein sequence ID" value="APZ33917.1"/>
    <property type="molecule type" value="Genomic_DNA"/>
</dbReference>
<evidence type="ECO:0000259" key="2">
    <source>
        <dbReference type="Pfam" id="PF00248"/>
    </source>
</evidence>
<dbReference type="PRINTS" id="PR00069">
    <property type="entry name" value="ALDKETRDTASE"/>
</dbReference>
<dbReference type="RefSeq" id="WP_076690233.1">
    <property type="nucleotide sequence ID" value="NZ_CP018762.1"/>
</dbReference>
<keyword evidence="1" id="KW-0560">Oxidoreductase</keyword>
<dbReference type="Proteomes" id="UP000187185">
    <property type="component" value="Chromosome"/>
</dbReference>
<sequence length="324" mass="35439">MKYTALGDLRVSRLGLGCMGMSHLYTGHSIDNASAVRTLHRALDLGVTHLDTAELYGPLSNETLLGSALHGRRDDVVLATKFGLRSHTGKKAPVDSSELSIRIAVEGSLRRLQTDRIDLYYQHRVDPDVPIEDVMGTLSALVDEGKIRHVGLSEAGKGTIRRAHAVHPVAAVQSEYSLWSRDADDGTLDVLSELGIGFVPYSPLNRGLLTGKIRSLDPLDADDWRRTNPRFLPGALERNLETLREVTVVADEVSATEAQVALAWLLARDPSWSPIPGTTRIDHLEEDLGALDIVLSDAQMQRLTDIAPAVGGHHTEAQMQLFDR</sequence>
<evidence type="ECO:0000313" key="4">
    <source>
        <dbReference type="Proteomes" id="UP000187185"/>
    </source>
</evidence>
<dbReference type="InterPro" id="IPR023210">
    <property type="entry name" value="NADP_OxRdtase_dom"/>
</dbReference>
<dbReference type="Gene3D" id="3.20.20.100">
    <property type="entry name" value="NADP-dependent oxidoreductase domain"/>
    <property type="match status" value="1"/>
</dbReference>
<organism evidence="3 4">
    <name type="scientific">Microbacterium aurum</name>
    <dbReference type="NCBI Taxonomy" id="36805"/>
    <lineage>
        <taxon>Bacteria</taxon>
        <taxon>Bacillati</taxon>
        <taxon>Actinomycetota</taxon>
        <taxon>Actinomycetes</taxon>
        <taxon>Micrococcales</taxon>
        <taxon>Microbacteriaceae</taxon>
        <taxon>Microbacterium</taxon>
    </lineage>
</organism>
<evidence type="ECO:0000256" key="1">
    <source>
        <dbReference type="ARBA" id="ARBA00023002"/>
    </source>
</evidence>
<dbReference type="KEGG" id="maur:BOH66_06335"/>
<name>A0A1P8U717_9MICO</name>
<dbReference type="AlphaFoldDB" id="A0A1P8U717"/>
<dbReference type="OrthoDB" id="9768793at2"/>
<dbReference type="PANTHER" id="PTHR43625">
    <property type="entry name" value="AFLATOXIN B1 ALDEHYDE REDUCTASE"/>
    <property type="match status" value="1"/>
</dbReference>
<reference evidence="3 4" key="1">
    <citation type="submission" date="2016-12" db="EMBL/GenBank/DDBJ databases">
        <title>Complete genome sequence of Microbacterium aurum KACC 15219.</title>
        <authorList>
            <person name="Jung Y."/>
            <person name="Shin J.-H."/>
            <person name="Lee Y.-J."/>
            <person name="Yi H."/>
            <person name="Bahn Y.-S."/>
            <person name="Kim J.F."/>
            <person name="Lee D.-W."/>
        </authorList>
    </citation>
    <scope>NUCLEOTIDE SEQUENCE [LARGE SCALE GENOMIC DNA]</scope>
    <source>
        <strain evidence="3 4">KACC 15219</strain>
    </source>
</reference>
<keyword evidence="4" id="KW-1185">Reference proteome</keyword>
<proteinExistence type="predicted"/>
<dbReference type="GO" id="GO:0016491">
    <property type="term" value="F:oxidoreductase activity"/>
    <property type="evidence" value="ECO:0007669"/>
    <property type="project" value="UniProtKB-KW"/>
</dbReference>
<protein>
    <submittedName>
        <fullName evidence="3">Aldo/keto reductase</fullName>
    </submittedName>
</protein>
<evidence type="ECO:0000313" key="3">
    <source>
        <dbReference type="EMBL" id="APZ33917.1"/>
    </source>
</evidence>